<keyword evidence="3" id="KW-1185">Reference proteome</keyword>
<sequence>MRQRRLAFEAEWKRSLRHRSSDRNASYLSLSGTSWKSGNFEGKQPNFSHIPSWESGDFNRILDFALRELCHRCRGNISAGPLHFTDKVPLPQTNFTFKADDCVLKHLDTTHRVGCATTREESGGVLVLDATIALRKLTVSMTNYLAQVGLWLFPSICVSGDFVGTVESLTLRMEVALTTPFAAELRSLNITNMGPPQVHITGLGVWALLWKLLQSSLLSPNRLENFIIPIFERVLQDLTSYVSAIPTPRQEVKRLHWDEMTLTRQIEVQTKVREDITIQTIKYGTMQNEIRPRESTSSIYRYQSESSPWDSASTIPQYQSESSPWDTSSTRSGYRTEGFPWEETTIRRTRGYESSSWDTASTRPGYRSEVRSQAFEEP</sequence>
<comment type="caution">
    <text evidence="2">The sequence shown here is derived from an EMBL/GenBank/DDBJ whole genome shotgun (WGS) entry which is preliminary data.</text>
</comment>
<gene>
    <name evidence="2" type="ORF">R5R35_002588</name>
</gene>
<dbReference type="Proteomes" id="UP001378592">
    <property type="component" value="Unassembled WGS sequence"/>
</dbReference>
<evidence type="ECO:0000256" key="1">
    <source>
        <dbReference type="SAM" id="MobiDB-lite"/>
    </source>
</evidence>
<protein>
    <submittedName>
        <fullName evidence="2">Uncharacterized protein</fullName>
    </submittedName>
</protein>
<name>A0AAN9VVR5_9ORTH</name>
<dbReference type="Gene3D" id="3.15.10.50">
    <property type="match status" value="1"/>
</dbReference>
<dbReference type="InterPro" id="IPR038602">
    <property type="entry name" value="Mite_allergen_7_sf"/>
</dbReference>
<evidence type="ECO:0000313" key="2">
    <source>
        <dbReference type="EMBL" id="KAK7868955.1"/>
    </source>
</evidence>
<accession>A0AAN9VVR5</accession>
<organism evidence="2 3">
    <name type="scientific">Gryllus longicercus</name>
    <dbReference type="NCBI Taxonomy" id="2509291"/>
    <lineage>
        <taxon>Eukaryota</taxon>
        <taxon>Metazoa</taxon>
        <taxon>Ecdysozoa</taxon>
        <taxon>Arthropoda</taxon>
        <taxon>Hexapoda</taxon>
        <taxon>Insecta</taxon>
        <taxon>Pterygota</taxon>
        <taxon>Neoptera</taxon>
        <taxon>Polyneoptera</taxon>
        <taxon>Orthoptera</taxon>
        <taxon>Ensifera</taxon>
        <taxon>Gryllidea</taxon>
        <taxon>Grylloidea</taxon>
        <taxon>Gryllidae</taxon>
        <taxon>Gryllinae</taxon>
        <taxon>Gryllus</taxon>
    </lineage>
</organism>
<reference evidence="2 3" key="1">
    <citation type="submission" date="2024-03" db="EMBL/GenBank/DDBJ databases">
        <title>The genome assembly and annotation of the cricket Gryllus longicercus Weissman &amp; Gray.</title>
        <authorList>
            <person name="Szrajer S."/>
            <person name="Gray D."/>
            <person name="Ylla G."/>
        </authorList>
    </citation>
    <scope>NUCLEOTIDE SEQUENCE [LARGE SCALE GENOMIC DNA]</scope>
    <source>
        <strain evidence="2">DAG 2021-001</strain>
        <tissue evidence="2">Whole body minus gut</tissue>
    </source>
</reference>
<proteinExistence type="predicted"/>
<feature type="compositionally biased region" description="Polar residues" evidence="1">
    <location>
        <begin position="352"/>
        <end position="362"/>
    </location>
</feature>
<feature type="compositionally biased region" description="Polar residues" evidence="1">
    <location>
        <begin position="307"/>
        <end position="333"/>
    </location>
</feature>
<evidence type="ECO:0000313" key="3">
    <source>
        <dbReference type="Proteomes" id="UP001378592"/>
    </source>
</evidence>
<dbReference type="AlphaFoldDB" id="A0AAN9VVR5"/>
<dbReference type="EMBL" id="JAZDUA010000084">
    <property type="protein sequence ID" value="KAK7868955.1"/>
    <property type="molecule type" value="Genomic_DNA"/>
</dbReference>
<feature type="region of interest" description="Disordered" evidence="1">
    <location>
        <begin position="307"/>
        <end position="378"/>
    </location>
</feature>